<dbReference type="PANTHER" id="PTHR23310:SF62">
    <property type="entry name" value="ACYL-COA BINDING PROTEIN 1, ISOFORM A"/>
    <property type="match status" value="1"/>
</dbReference>
<accession>A0A2C5YDC8</accession>
<dbReference type="OrthoDB" id="346910at2759"/>
<dbReference type="Gene3D" id="1.20.80.10">
    <property type="match status" value="1"/>
</dbReference>
<dbReference type="EMBL" id="NJET01000019">
    <property type="protein sequence ID" value="PHH65282.1"/>
    <property type="molecule type" value="Genomic_DNA"/>
</dbReference>
<dbReference type="STRING" id="1399860.A0A2C5YDC8"/>
<evidence type="ECO:0000256" key="2">
    <source>
        <dbReference type="ARBA" id="ARBA00023121"/>
    </source>
</evidence>
<dbReference type="AlphaFoldDB" id="A0A2C5YDC8"/>
<dbReference type="PROSITE" id="PS51228">
    <property type="entry name" value="ACB_2"/>
    <property type="match status" value="1"/>
</dbReference>
<evidence type="ECO:0000313" key="5">
    <source>
        <dbReference type="Proteomes" id="UP000226192"/>
    </source>
</evidence>
<dbReference type="InterPro" id="IPR035984">
    <property type="entry name" value="Acyl-CoA-binding_sf"/>
</dbReference>
<organism evidence="4 5">
    <name type="scientific">Ophiocordyceps australis</name>
    <dbReference type="NCBI Taxonomy" id="1399860"/>
    <lineage>
        <taxon>Eukaryota</taxon>
        <taxon>Fungi</taxon>
        <taxon>Dikarya</taxon>
        <taxon>Ascomycota</taxon>
        <taxon>Pezizomycotina</taxon>
        <taxon>Sordariomycetes</taxon>
        <taxon>Hypocreomycetidae</taxon>
        <taxon>Hypocreales</taxon>
        <taxon>Ophiocordycipitaceae</taxon>
        <taxon>Ophiocordyceps</taxon>
    </lineage>
</organism>
<evidence type="ECO:0000259" key="3">
    <source>
        <dbReference type="PROSITE" id="PS51228"/>
    </source>
</evidence>
<keyword evidence="5" id="KW-1185">Reference proteome</keyword>
<dbReference type="SUPFAM" id="SSF47027">
    <property type="entry name" value="Acyl-CoA binding protein"/>
    <property type="match status" value="1"/>
</dbReference>
<gene>
    <name evidence="4" type="ORF">CDD81_2694</name>
</gene>
<evidence type="ECO:0000313" key="4">
    <source>
        <dbReference type="EMBL" id="PHH65282.1"/>
    </source>
</evidence>
<dbReference type="Pfam" id="PF00887">
    <property type="entry name" value="ACBP"/>
    <property type="match status" value="1"/>
</dbReference>
<dbReference type="Proteomes" id="UP000226192">
    <property type="component" value="Unassembled WGS sequence"/>
</dbReference>
<evidence type="ECO:0000256" key="1">
    <source>
        <dbReference type="ARBA" id="ARBA00005567"/>
    </source>
</evidence>
<keyword evidence="2" id="KW-0446">Lipid-binding</keyword>
<comment type="similarity">
    <text evidence="1">Belongs to the ACBP family.</text>
</comment>
<dbReference type="PANTHER" id="PTHR23310">
    <property type="entry name" value="ACYL-COA-BINDING PROTEIN, ACBP"/>
    <property type="match status" value="1"/>
</dbReference>
<protein>
    <recommendedName>
        <fullName evidence="3">ACB domain-containing protein</fullName>
    </recommendedName>
</protein>
<name>A0A2C5YDC8_9HYPO</name>
<dbReference type="InterPro" id="IPR014352">
    <property type="entry name" value="FERM/acyl-CoA-bd_prot_sf"/>
</dbReference>
<dbReference type="GO" id="GO:0000062">
    <property type="term" value="F:fatty-acyl-CoA binding"/>
    <property type="evidence" value="ECO:0007669"/>
    <property type="project" value="InterPro"/>
</dbReference>
<proteinExistence type="inferred from homology"/>
<feature type="domain" description="ACB" evidence="3">
    <location>
        <begin position="5"/>
        <end position="94"/>
    </location>
</feature>
<sequence length="106" mass="11567">MSAPQSEAFKKAVVDSKKLTSKPGHDDLLDLYALYKVSIGEDIAKAPAPGILDIKGKAKKNAWQKVLDDGVTTPEQAQQNYVAKVEEMKNKYGYDENKIPEAVGST</sequence>
<dbReference type="PRINTS" id="PR00689">
    <property type="entry name" value="ACOABINDINGP"/>
</dbReference>
<reference evidence="4 5" key="1">
    <citation type="submission" date="2017-06" db="EMBL/GenBank/DDBJ databases">
        <title>Ant-infecting Ophiocordyceps genomes reveal a high diversity of potential behavioral manipulation genes and a possible major role for enterotoxins.</title>
        <authorList>
            <person name="De Bekker C."/>
            <person name="Evans H.C."/>
            <person name="Brachmann A."/>
            <person name="Hughes D.P."/>
        </authorList>
    </citation>
    <scope>NUCLEOTIDE SEQUENCE [LARGE SCALE GENOMIC DNA]</scope>
    <source>
        <strain evidence="4 5">Map64</strain>
    </source>
</reference>
<dbReference type="InterPro" id="IPR000582">
    <property type="entry name" value="Acyl-CoA-binding_protein"/>
</dbReference>
<comment type="caution">
    <text evidence="4">The sequence shown here is derived from an EMBL/GenBank/DDBJ whole genome shotgun (WGS) entry which is preliminary data.</text>
</comment>
<dbReference type="GO" id="GO:0006631">
    <property type="term" value="P:fatty acid metabolic process"/>
    <property type="evidence" value="ECO:0007669"/>
    <property type="project" value="TreeGrafter"/>
</dbReference>